<accession>A0A511AWK5</accession>
<dbReference type="InterPro" id="IPR008979">
    <property type="entry name" value="Galactose-bd-like_sf"/>
</dbReference>
<dbReference type="OrthoDB" id="7275721at2"/>
<sequence>MQRQLERLQKVVQGRNEKIEISVILFVDETNGHIEIPEELNCIIFRCKSDDVKDYGIVTDPNHNIFWYSNDIPAIILAINNPEYNYYVMLEYDVVINKNIEEIIYLAKKNHIDFLAHPISCSNQSWAWKGTCVDYYEESDFVKYLNCFALFSREALLWVMKRRLYFSNLIREGKLNIFPNAEAFVATELLKKGFTLANLSDFGPVPHYDWSPSWLEDDLALFSEDAFIHPVSGKEKYISTTDFSHPFDYFNHNSFLYKRIMRLPDEMLPALYEKLRSVASVDQLQKLRSDMIIHMSNEGRARYGLDVVSIGRNCAAWQSSTGQDSHSENEACDVLNHIPNGHYSFHTVAEEHPWWMVDLGEIKFVNVMKVYNRNFIPDRAFGIQLFSSKDKKDWILCDYHRLDSPFEGLNGTPLFLEVYNEVRYLKLILPYYGCLNLDHIDIIGKIFS</sequence>
<dbReference type="AlphaFoldDB" id="A0A511AWK5"/>
<gene>
    <name evidence="1" type="ORF">GWA01_03590</name>
</gene>
<name>A0A511AWK5_9PROT</name>
<evidence type="ECO:0008006" key="3">
    <source>
        <dbReference type="Google" id="ProtNLM"/>
    </source>
</evidence>
<reference evidence="1 2" key="1">
    <citation type="submission" date="2019-07" db="EMBL/GenBank/DDBJ databases">
        <title>Whole genome shotgun sequence of Gluconobacter wancherniae NBRC 103581.</title>
        <authorList>
            <person name="Hosoyama A."/>
            <person name="Uohara A."/>
            <person name="Ohji S."/>
            <person name="Ichikawa N."/>
        </authorList>
    </citation>
    <scope>NUCLEOTIDE SEQUENCE [LARGE SCALE GENOMIC DNA]</scope>
    <source>
        <strain evidence="1 2">NBRC 103581</strain>
    </source>
</reference>
<comment type="caution">
    <text evidence="1">The sequence shown here is derived from an EMBL/GenBank/DDBJ whole genome shotgun (WGS) entry which is preliminary data.</text>
</comment>
<dbReference type="RefSeq" id="WP_146793427.1">
    <property type="nucleotide sequence ID" value="NZ_BARC01000005.1"/>
</dbReference>
<dbReference type="Proteomes" id="UP000321230">
    <property type="component" value="Unassembled WGS sequence"/>
</dbReference>
<keyword evidence="2" id="KW-1185">Reference proteome</keyword>
<proteinExistence type="predicted"/>
<dbReference type="Gene3D" id="2.60.120.260">
    <property type="entry name" value="Galactose-binding domain-like"/>
    <property type="match status" value="1"/>
</dbReference>
<protein>
    <recommendedName>
        <fullName evidence="3">F5/8 type C domain-containing protein</fullName>
    </recommendedName>
</protein>
<evidence type="ECO:0000313" key="2">
    <source>
        <dbReference type="Proteomes" id="UP000321230"/>
    </source>
</evidence>
<dbReference type="SUPFAM" id="SSF49785">
    <property type="entry name" value="Galactose-binding domain-like"/>
    <property type="match status" value="1"/>
</dbReference>
<organism evidence="1 2">
    <name type="scientific">Gluconobacter wancherniae NBRC 103581</name>
    <dbReference type="NCBI Taxonomy" id="656744"/>
    <lineage>
        <taxon>Bacteria</taxon>
        <taxon>Pseudomonadati</taxon>
        <taxon>Pseudomonadota</taxon>
        <taxon>Alphaproteobacteria</taxon>
        <taxon>Acetobacterales</taxon>
        <taxon>Acetobacteraceae</taxon>
        <taxon>Gluconobacter</taxon>
    </lineage>
</organism>
<dbReference type="EMBL" id="BJUZ01000001">
    <property type="protein sequence ID" value="GEK92589.1"/>
    <property type="molecule type" value="Genomic_DNA"/>
</dbReference>
<evidence type="ECO:0000313" key="1">
    <source>
        <dbReference type="EMBL" id="GEK92589.1"/>
    </source>
</evidence>